<dbReference type="PANTHER" id="PTHR45947">
    <property type="entry name" value="SULFOQUINOVOSYL TRANSFERASE SQD2"/>
    <property type="match status" value="1"/>
</dbReference>
<reference evidence="2 3" key="1">
    <citation type="journal article" date="2020" name="Int. J. Syst. Evol. Microbiol.">
        <title>Novel acetic acid bacteria from cider fermentations: Acetobacter conturbans sp. nov. and Acetobacter fallax sp. nov.</title>
        <authorList>
            <person name="Sombolestani A.S."/>
            <person name="Cleenwerck I."/>
            <person name="Cnockaert M."/>
            <person name="Borremans W."/>
            <person name="Wieme A.D."/>
            <person name="De Vuyst L."/>
            <person name="Vandamme P."/>
        </authorList>
    </citation>
    <scope>NUCLEOTIDE SEQUENCE [LARGE SCALE GENOMIC DNA]</scope>
    <source>
        <strain evidence="2 3">LMG 1627</strain>
    </source>
</reference>
<feature type="domain" description="Glycosyltransferase subfamily 4-like N-terminal" evidence="1">
    <location>
        <begin position="14"/>
        <end position="175"/>
    </location>
</feature>
<name>A0ABX0K0H9_9PROT</name>
<proteinExistence type="predicted"/>
<protein>
    <submittedName>
        <fullName evidence="2">Glycosyltransferase</fullName>
    </submittedName>
</protein>
<dbReference type="Proteomes" id="UP000631653">
    <property type="component" value="Unassembled WGS sequence"/>
</dbReference>
<dbReference type="Gene3D" id="3.40.50.2000">
    <property type="entry name" value="Glycogen Phosphorylase B"/>
    <property type="match status" value="2"/>
</dbReference>
<gene>
    <name evidence="2" type="ORF">GOB81_09020</name>
</gene>
<organism evidence="2 3">
    <name type="scientific">Acetobacter conturbans</name>
    <dbReference type="NCBI Taxonomy" id="1737472"/>
    <lineage>
        <taxon>Bacteria</taxon>
        <taxon>Pseudomonadati</taxon>
        <taxon>Pseudomonadota</taxon>
        <taxon>Alphaproteobacteria</taxon>
        <taxon>Acetobacterales</taxon>
        <taxon>Acetobacteraceae</taxon>
        <taxon>Acetobacter</taxon>
    </lineage>
</organism>
<dbReference type="InterPro" id="IPR050194">
    <property type="entry name" value="Glycosyltransferase_grp1"/>
</dbReference>
<dbReference type="SUPFAM" id="SSF53756">
    <property type="entry name" value="UDP-Glycosyltransferase/glycogen phosphorylase"/>
    <property type="match status" value="1"/>
</dbReference>
<dbReference type="PANTHER" id="PTHR45947:SF15">
    <property type="entry name" value="TEICHURONIC ACID BIOSYNTHESIS GLYCOSYLTRANSFERASE TUAC-RELATED"/>
    <property type="match status" value="1"/>
</dbReference>
<dbReference type="RefSeq" id="WP_173570086.1">
    <property type="nucleotide sequence ID" value="NZ_WOSY01000007.1"/>
</dbReference>
<dbReference type="CDD" id="cd03801">
    <property type="entry name" value="GT4_PimA-like"/>
    <property type="match status" value="1"/>
</dbReference>
<sequence>MKRILVWQWGRRGGGPRFGLNIARAIARMPGCQVLLSLSRRAEVLQAPDFPDREVPLWPVETYGGFGGLIVRLLKAPVVIPGLVRTLRDWRPDLAICAMTGPLDLLMAVALYWRRVPFAVVVHDALPHPGDGFPFQHMLQNMLVRRADVVVALTQHVARQLGTLPGVDAREIVVASLPPFDYISHREQAEAPRSPGPLRLLMFGRLLAYKGIDLLVEALRALPETLEFELRIVGLGPETTELKQLAAMSQVTVENRWVPEEQIAALVTWADVMVLPYREASQSGVGAVALAAGRQILATRVGGLAEQFAGEQGVTLCAPDAADLALALEALIARGPDAPLKAMASPQLQWEMMVATLLADIQAVHNLRPVARDTGAVVSAS</sequence>
<dbReference type="EMBL" id="WOSY01000007">
    <property type="protein sequence ID" value="NHN88770.1"/>
    <property type="molecule type" value="Genomic_DNA"/>
</dbReference>
<accession>A0ABX0K0H9</accession>
<dbReference type="Pfam" id="PF13579">
    <property type="entry name" value="Glyco_trans_4_4"/>
    <property type="match status" value="1"/>
</dbReference>
<dbReference type="InterPro" id="IPR028098">
    <property type="entry name" value="Glyco_trans_4-like_N"/>
</dbReference>
<dbReference type="Pfam" id="PF13692">
    <property type="entry name" value="Glyco_trans_1_4"/>
    <property type="match status" value="1"/>
</dbReference>
<evidence type="ECO:0000313" key="3">
    <source>
        <dbReference type="Proteomes" id="UP000631653"/>
    </source>
</evidence>
<keyword evidence="3" id="KW-1185">Reference proteome</keyword>
<evidence type="ECO:0000313" key="2">
    <source>
        <dbReference type="EMBL" id="NHN88770.1"/>
    </source>
</evidence>
<comment type="caution">
    <text evidence="2">The sequence shown here is derived from an EMBL/GenBank/DDBJ whole genome shotgun (WGS) entry which is preliminary data.</text>
</comment>
<evidence type="ECO:0000259" key="1">
    <source>
        <dbReference type="Pfam" id="PF13579"/>
    </source>
</evidence>